<comment type="caution">
    <text evidence="2">The sequence shown here is derived from an EMBL/GenBank/DDBJ whole genome shotgun (WGS) entry which is preliminary data.</text>
</comment>
<organism evidence="2 3">
    <name type="scientific">Nocardiopsis rhodophaea</name>
    <dbReference type="NCBI Taxonomy" id="280238"/>
    <lineage>
        <taxon>Bacteria</taxon>
        <taxon>Bacillati</taxon>
        <taxon>Actinomycetota</taxon>
        <taxon>Actinomycetes</taxon>
        <taxon>Streptosporangiales</taxon>
        <taxon>Nocardiopsidaceae</taxon>
        <taxon>Nocardiopsis</taxon>
    </lineage>
</organism>
<sequence>MSDDVYVYRNRNTGDEVRRAGRSVRLDHLPNWEVTDVIGQTPRRRAKKTAHDDTDEGGGE</sequence>
<evidence type="ECO:0000313" key="3">
    <source>
        <dbReference type="Proteomes" id="UP001501585"/>
    </source>
</evidence>
<proteinExistence type="predicted"/>
<evidence type="ECO:0000256" key="1">
    <source>
        <dbReference type="SAM" id="MobiDB-lite"/>
    </source>
</evidence>
<accession>A0ABN2SZK0</accession>
<protein>
    <submittedName>
        <fullName evidence="2">Uncharacterized protein</fullName>
    </submittedName>
</protein>
<feature type="region of interest" description="Disordered" evidence="1">
    <location>
        <begin position="38"/>
        <end position="60"/>
    </location>
</feature>
<evidence type="ECO:0000313" key="2">
    <source>
        <dbReference type="EMBL" id="GAA1994338.1"/>
    </source>
</evidence>
<dbReference type="Proteomes" id="UP001501585">
    <property type="component" value="Unassembled WGS sequence"/>
</dbReference>
<dbReference type="EMBL" id="BAAAPC010000007">
    <property type="protein sequence ID" value="GAA1994338.1"/>
    <property type="molecule type" value="Genomic_DNA"/>
</dbReference>
<name>A0ABN2SZK0_9ACTN</name>
<keyword evidence="3" id="KW-1185">Reference proteome</keyword>
<reference evidence="2 3" key="1">
    <citation type="journal article" date="2019" name="Int. J. Syst. Evol. Microbiol.">
        <title>The Global Catalogue of Microorganisms (GCM) 10K type strain sequencing project: providing services to taxonomists for standard genome sequencing and annotation.</title>
        <authorList>
            <consortium name="The Broad Institute Genomics Platform"/>
            <consortium name="The Broad Institute Genome Sequencing Center for Infectious Disease"/>
            <person name="Wu L."/>
            <person name="Ma J."/>
        </authorList>
    </citation>
    <scope>NUCLEOTIDE SEQUENCE [LARGE SCALE GENOMIC DNA]</scope>
    <source>
        <strain evidence="2 3">JCM 15313</strain>
    </source>
</reference>
<gene>
    <name evidence="2" type="ORF">GCM10009799_20550</name>
</gene>
<dbReference type="RefSeq" id="WP_344161693.1">
    <property type="nucleotide sequence ID" value="NZ_BAAAPC010000007.1"/>
</dbReference>